<keyword evidence="1" id="KW-0732">Signal</keyword>
<protein>
    <recommendedName>
        <fullName evidence="4">Outer membrane lipoprotein-sorting protein</fullName>
    </recommendedName>
</protein>
<organism evidence="2 3">
    <name type="scientific">Halopseudomonas salegens</name>
    <dbReference type="NCBI Taxonomy" id="1434072"/>
    <lineage>
        <taxon>Bacteria</taxon>
        <taxon>Pseudomonadati</taxon>
        <taxon>Pseudomonadota</taxon>
        <taxon>Gammaproteobacteria</taxon>
        <taxon>Pseudomonadales</taxon>
        <taxon>Pseudomonadaceae</taxon>
        <taxon>Halopseudomonas</taxon>
    </lineage>
</organism>
<sequence>MISTSFHAARIAAALSATLALSLAPQCIAAITPEQAARLGQDLTPIGGEVAGNSSGSIPAYTGGLATPPENWSPGQGYVNPFADEQPLFTITAANMDQYRDNLTPGMQALLTRYPQFSMPVYQTHRTAALPEAVEAQVRAQATSVKLSGYGLENLNGSTTPFPIPENGLEAIWNHNVRYLGGGGERSFIQTPVRANGSYTLVRGYERRVFDRNMDKHRENHLYSFIGKILSPASLTGNITLVHEPVDQTKEPRSAWIYSEGQRRVRRAPIIAYDAPIEGSDGLITNDEYDGYNGAPDRYDWQLLGKKEMYVPYNAYDLKSKDVSYSELLQQGTLNSSYMRYELHRVWVVQATVREGERHMYQKRTFFLDEDSWSVVSSDVYDSRGELWRVALHPIIQYYDANFPWYAASLWHDLLSGAYLVSGLANEEQEPWKFNERARASDFEPSSLRRMGN</sequence>
<dbReference type="OrthoDB" id="6751304at2"/>
<evidence type="ECO:0000313" key="3">
    <source>
        <dbReference type="Proteomes" id="UP000243924"/>
    </source>
</evidence>
<name>A0A1H2E5C2_9GAMM</name>
<gene>
    <name evidence="2" type="ORF">SAMN05216210_0315</name>
</gene>
<dbReference type="EMBL" id="LT629787">
    <property type="protein sequence ID" value="SDT89878.1"/>
    <property type="molecule type" value="Genomic_DNA"/>
</dbReference>
<dbReference type="Proteomes" id="UP000243924">
    <property type="component" value="Chromosome I"/>
</dbReference>
<keyword evidence="3" id="KW-1185">Reference proteome</keyword>
<dbReference type="AlphaFoldDB" id="A0A1H2E5C2"/>
<reference evidence="3" key="1">
    <citation type="submission" date="2016-10" db="EMBL/GenBank/DDBJ databases">
        <authorList>
            <person name="Varghese N."/>
            <person name="Submissions S."/>
        </authorList>
    </citation>
    <scope>NUCLEOTIDE SEQUENCE [LARGE SCALE GENOMIC DNA]</scope>
    <source>
        <strain evidence="3">CECT 8338</strain>
    </source>
</reference>
<dbReference type="Pfam" id="PF07044">
    <property type="entry name" value="DUF1329"/>
    <property type="match status" value="1"/>
</dbReference>
<dbReference type="InterPro" id="IPR010752">
    <property type="entry name" value="DUF1329"/>
</dbReference>
<dbReference type="CDD" id="cd16329">
    <property type="entry name" value="LolA_like"/>
    <property type="match status" value="1"/>
</dbReference>
<dbReference type="RefSeq" id="WP_092389502.1">
    <property type="nucleotide sequence ID" value="NZ_LT629787.1"/>
</dbReference>
<evidence type="ECO:0008006" key="4">
    <source>
        <dbReference type="Google" id="ProtNLM"/>
    </source>
</evidence>
<evidence type="ECO:0000313" key="2">
    <source>
        <dbReference type="EMBL" id="SDT89878.1"/>
    </source>
</evidence>
<feature type="signal peptide" evidence="1">
    <location>
        <begin position="1"/>
        <end position="29"/>
    </location>
</feature>
<proteinExistence type="predicted"/>
<feature type="chain" id="PRO_5009272792" description="Outer membrane lipoprotein-sorting protein" evidence="1">
    <location>
        <begin position="30"/>
        <end position="453"/>
    </location>
</feature>
<accession>A0A1H2E5C2</accession>
<dbReference type="Gene3D" id="2.50.20.10">
    <property type="entry name" value="Lipoprotein localisation LolA/LolB/LppX"/>
    <property type="match status" value="1"/>
</dbReference>
<dbReference type="STRING" id="1434072.SAMN05216210_0315"/>
<evidence type="ECO:0000256" key="1">
    <source>
        <dbReference type="SAM" id="SignalP"/>
    </source>
</evidence>